<name>A0ACC2AT72_DIPCM</name>
<organism evidence="1 2">
    <name type="scientific">Diphasiastrum complanatum</name>
    <name type="common">Issler's clubmoss</name>
    <name type="synonym">Lycopodium complanatum</name>
    <dbReference type="NCBI Taxonomy" id="34168"/>
    <lineage>
        <taxon>Eukaryota</taxon>
        <taxon>Viridiplantae</taxon>
        <taxon>Streptophyta</taxon>
        <taxon>Embryophyta</taxon>
        <taxon>Tracheophyta</taxon>
        <taxon>Lycopodiopsida</taxon>
        <taxon>Lycopodiales</taxon>
        <taxon>Lycopodiaceae</taxon>
        <taxon>Lycopodioideae</taxon>
        <taxon>Diphasiastrum</taxon>
    </lineage>
</organism>
<sequence length="174" mass="18636">MATSTASTSSQQLEGTTEQKERKLPRGFAVLEYIGFKLDFATAGGVQGRFTVSDRSCQPFGVLHGGISAFIAESLASIGAEIASNWKRIAGIELSMNHLHAIRIGEEVVANATPLMVGNRLQVWDVKLSTSKPQDSNTDTNSMELSAVARVTLIVGLPSEGSPAKELLQQYSKL</sequence>
<comment type="caution">
    <text evidence="1">The sequence shown here is derived from an EMBL/GenBank/DDBJ whole genome shotgun (WGS) entry which is preliminary data.</text>
</comment>
<gene>
    <name evidence="1" type="ORF">O6H91_19G019900</name>
</gene>
<keyword evidence="2" id="KW-1185">Reference proteome</keyword>
<protein>
    <submittedName>
        <fullName evidence="1">Uncharacterized protein</fullName>
    </submittedName>
</protein>
<proteinExistence type="predicted"/>
<dbReference type="Proteomes" id="UP001162992">
    <property type="component" value="Chromosome 19"/>
</dbReference>
<dbReference type="EMBL" id="CM055110">
    <property type="protein sequence ID" value="KAJ7520731.1"/>
    <property type="molecule type" value="Genomic_DNA"/>
</dbReference>
<evidence type="ECO:0000313" key="2">
    <source>
        <dbReference type="Proteomes" id="UP001162992"/>
    </source>
</evidence>
<reference evidence="2" key="1">
    <citation type="journal article" date="2024" name="Proc. Natl. Acad. Sci. U.S.A.">
        <title>Extraordinary preservation of gene collinearity over three hundred million years revealed in homosporous lycophytes.</title>
        <authorList>
            <person name="Li C."/>
            <person name="Wickell D."/>
            <person name="Kuo L.Y."/>
            <person name="Chen X."/>
            <person name="Nie B."/>
            <person name="Liao X."/>
            <person name="Peng D."/>
            <person name="Ji J."/>
            <person name="Jenkins J."/>
            <person name="Williams M."/>
            <person name="Shu S."/>
            <person name="Plott C."/>
            <person name="Barry K."/>
            <person name="Rajasekar S."/>
            <person name="Grimwood J."/>
            <person name="Han X."/>
            <person name="Sun S."/>
            <person name="Hou Z."/>
            <person name="He W."/>
            <person name="Dai G."/>
            <person name="Sun C."/>
            <person name="Schmutz J."/>
            <person name="Leebens-Mack J.H."/>
            <person name="Li F.W."/>
            <person name="Wang L."/>
        </authorList>
    </citation>
    <scope>NUCLEOTIDE SEQUENCE [LARGE SCALE GENOMIC DNA]</scope>
    <source>
        <strain evidence="2">cv. PW_Plant_1</strain>
    </source>
</reference>
<accession>A0ACC2AT72</accession>
<evidence type="ECO:0000313" key="1">
    <source>
        <dbReference type="EMBL" id="KAJ7520731.1"/>
    </source>
</evidence>